<reference evidence="1 2" key="1">
    <citation type="submission" date="2020-10" db="EMBL/GenBank/DDBJ databases">
        <title>Campylobacter and Helicobacter PacBio genomes.</title>
        <authorList>
            <person name="Lane C."/>
        </authorList>
    </citation>
    <scope>NUCLEOTIDE SEQUENCE [LARGE SCALE GENOMIC DNA]</scope>
    <source>
        <strain evidence="1 2">2010D-8469</strain>
    </source>
</reference>
<accession>A0ABX6TW78</accession>
<keyword evidence="2" id="KW-1185">Reference proteome</keyword>
<dbReference type="RefSeq" id="WP_088245187.1">
    <property type="nucleotide sequence ID" value="NZ_CP063091.1"/>
</dbReference>
<name>A0ABX6TW78_9BACT</name>
<protein>
    <submittedName>
        <fullName evidence="1">Uncharacterized protein</fullName>
    </submittedName>
</protein>
<gene>
    <name evidence="1" type="ORF">A0071_07805</name>
</gene>
<dbReference type="EMBL" id="CP063091">
    <property type="protein sequence ID" value="QOR04059.1"/>
    <property type="molecule type" value="Genomic_DNA"/>
</dbReference>
<evidence type="ECO:0000313" key="1">
    <source>
        <dbReference type="EMBL" id="QOR04059.1"/>
    </source>
</evidence>
<proteinExistence type="predicted"/>
<organism evidence="1 2">
    <name type="scientific">Campylobacter cuniculorum</name>
    <dbReference type="NCBI Taxonomy" id="374106"/>
    <lineage>
        <taxon>Bacteria</taxon>
        <taxon>Pseudomonadati</taxon>
        <taxon>Campylobacterota</taxon>
        <taxon>Epsilonproteobacteria</taxon>
        <taxon>Campylobacterales</taxon>
        <taxon>Campylobacteraceae</taxon>
        <taxon>Campylobacter</taxon>
    </lineage>
</organism>
<evidence type="ECO:0000313" key="2">
    <source>
        <dbReference type="Proteomes" id="UP000594874"/>
    </source>
</evidence>
<dbReference type="Proteomes" id="UP000594874">
    <property type="component" value="Chromosome"/>
</dbReference>
<sequence>MKNLSVEEKRDLEHCVFQALGKKEAGSFKIFFQSLLFKIKKIFRLK</sequence>